<dbReference type="Pfam" id="PF10109">
    <property type="entry name" value="Phage_TAC_7"/>
    <property type="match status" value="1"/>
</dbReference>
<evidence type="ECO:0000313" key="2">
    <source>
        <dbReference type="Proteomes" id="UP000229839"/>
    </source>
</evidence>
<protein>
    <recommendedName>
        <fullName evidence="3">Phage tail assembly protein</fullName>
    </recommendedName>
</protein>
<dbReference type="InterPro" id="IPR019289">
    <property type="entry name" value="Phage_tail_E/E"/>
</dbReference>
<dbReference type="RefSeq" id="WP_100129239.1">
    <property type="nucleotide sequence ID" value="NZ_CADDYI010000016.1"/>
</dbReference>
<dbReference type="Proteomes" id="UP000229839">
    <property type="component" value="Unassembled WGS sequence"/>
</dbReference>
<dbReference type="AlphaFoldDB" id="A0A2M6UQU0"/>
<comment type="caution">
    <text evidence="1">The sequence shown here is derived from an EMBL/GenBank/DDBJ whole genome shotgun (WGS) entry which is preliminary data.</text>
</comment>
<accession>A0A2M6UQU0</accession>
<dbReference type="OrthoDB" id="7923596at2"/>
<sequence>MTVQTSITHKLLIPIAFEGKEHTTITLQRPKTKDLQAIDKKEGVEQTIAMIARLSGWPHEAISELDINDLSSIGEILESFIKRRDTSTGKTPQNS</sequence>
<reference evidence="1 2" key="1">
    <citation type="submission" date="2017-06" db="EMBL/GenBank/DDBJ databases">
        <title>Draft genome of Bartonella tribocorum strain L103, isolated from a rodent in Laos.</title>
        <authorList>
            <person name="Hadjadj L."/>
            <person name="Jiyipong T."/>
            <person name="Morand S."/>
            <person name="Diene S.M."/>
            <person name="Rolain J.-M."/>
        </authorList>
    </citation>
    <scope>NUCLEOTIDE SEQUENCE [LARGE SCALE GENOMIC DNA]</scope>
    <source>
        <strain evidence="1 2">L103</strain>
    </source>
</reference>
<organism evidence="1 2">
    <name type="scientific">Bartonella tribocorum</name>
    <dbReference type="NCBI Taxonomy" id="85701"/>
    <lineage>
        <taxon>Bacteria</taxon>
        <taxon>Pseudomonadati</taxon>
        <taxon>Pseudomonadota</taxon>
        <taxon>Alphaproteobacteria</taxon>
        <taxon>Hyphomicrobiales</taxon>
        <taxon>Bartonellaceae</taxon>
        <taxon>Bartonella</taxon>
    </lineage>
</organism>
<evidence type="ECO:0000313" key="1">
    <source>
        <dbReference type="EMBL" id="PIT68542.1"/>
    </source>
</evidence>
<dbReference type="STRING" id="85701.BM1374166_00289"/>
<dbReference type="EMBL" id="NJGE01000015">
    <property type="protein sequence ID" value="PIT68542.1"/>
    <property type="molecule type" value="Genomic_DNA"/>
</dbReference>
<proteinExistence type="predicted"/>
<name>A0A2M6UQU0_9HYPH</name>
<gene>
    <name evidence="1" type="ORF">CER18_06465</name>
</gene>
<evidence type="ECO:0008006" key="3">
    <source>
        <dbReference type="Google" id="ProtNLM"/>
    </source>
</evidence>